<dbReference type="GO" id="GO:0016020">
    <property type="term" value="C:membrane"/>
    <property type="evidence" value="ECO:0007669"/>
    <property type="project" value="UniProtKB-SubCell"/>
</dbReference>
<feature type="domain" description="HMA" evidence="3">
    <location>
        <begin position="261"/>
        <end position="327"/>
    </location>
</feature>
<dbReference type="SUPFAM" id="SSF55008">
    <property type="entry name" value="HMA, heavy metal-associated domain"/>
    <property type="match status" value="1"/>
</dbReference>
<keyword evidence="5" id="KW-1185">Reference proteome</keyword>
<evidence type="ECO:0000256" key="2">
    <source>
        <dbReference type="SAM" id="MobiDB-lite"/>
    </source>
</evidence>
<dbReference type="EMBL" id="OX459120">
    <property type="protein sequence ID" value="CAI9098151.1"/>
    <property type="molecule type" value="Genomic_DNA"/>
</dbReference>
<feature type="compositionally biased region" description="Low complexity" evidence="2">
    <location>
        <begin position="66"/>
        <end position="81"/>
    </location>
</feature>
<feature type="compositionally biased region" description="Polar residues" evidence="2">
    <location>
        <begin position="249"/>
        <end position="261"/>
    </location>
</feature>
<evidence type="ECO:0000313" key="4">
    <source>
        <dbReference type="EMBL" id="CAI9098151.1"/>
    </source>
</evidence>
<dbReference type="PROSITE" id="PS50846">
    <property type="entry name" value="HMA_2"/>
    <property type="match status" value="1"/>
</dbReference>
<reference evidence="4" key="1">
    <citation type="submission" date="2023-03" db="EMBL/GenBank/DDBJ databases">
        <authorList>
            <person name="Julca I."/>
        </authorList>
    </citation>
    <scope>NUCLEOTIDE SEQUENCE</scope>
</reference>
<feature type="region of interest" description="Disordered" evidence="2">
    <location>
        <begin position="329"/>
        <end position="354"/>
    </location>
</feature>
<dbReference type="InterPro" id="IPR044526">
    <property type="entry name" value="NAKR1-3"/>
</dbReference>
<dbReference type="Pfam" id="PF00403">
    <property type="entry name" value="HMA"/>
    <property type="match status" value="1"/>
</dbReference>
<gene>
    <name evidence="4" type="ORF">OLC1_LOCUS8443</name>
</gene>
<proteinExistence type="predicted"/>
<dbReference type="InterPro" id="IPR036163">
    <property type="entry name" value="HMA_dom_sf"/>
</dbReference>
<feature type="compositionally biased region" description="Basic and acidic residues" evidence="2">
    <location>
        <begin position="108"/>
        <end position="123"/>
    </location>
</feature>
<evidence type="ECO:0000256" key="1">
    <source>
        <dbReference type="ARBA" id="ARBA00004170"/>
    </source>
</evidence>
<feature type="compositionally biased region" description="Basic residues" evidence="2">
    <location>
        <begin position="124"/>
        <end position="133"/>
    </location>
</feature>
<name>A0AAV1CS17_OLDCO</name>
<dbReference type="PANTHER" id="PTHR46119:SF15">
    <property type="entry name" value="PROTEIN SODIUM POTASSIUM ROOT DEFECTIVE 2"/>
    <property type="match status" value="1"/>
</dbReference>
<dbReference type="Proteomes" id="UP001161247">
    <property type="component" value="Chromosome 3"/>
</dbReference>
<feature type="compositionally biased region" description="Pro residues" evidence="2">
    <location>
        <begin position="230"/>
        <end position="244"/>
    </location>
</feature>
<dbReference type="Gene3D" id="3.30.70.100">
    <property type="match status" value="1"/>
</dbReference>
<evidence type="ECO:0000313" key="5">
    <source>
        <dbReference type="Proteomes" id="UP001161247"/>
    </source>
</evidence>
<dbReference type="InterPro" id="IPR006121">
    <property type="entry name" value="HMA_dom"/>
</dbReference>
<sequence>MKGIDIFCASQAATAIRLGHMDDENDPSLLSSSSATIQLAGGSISGRAIDRHNPIIKDPRRLGRTIPHPIIPSSCSSQSQQEVISPVPLLQSHHNDQNIKKNSPLKKPLSEPRKEKPENDTQNKKKKKKKIISRRSVDISKPLSPIDIEDKKKGYGGDSGYDDNLISRNDLMASISTPRRRSCTFTSTVSPVGSTRYLLSNDQNQNTIFNVISDFDPVLKLEVEEDHPKSNPPASPAPAQPKPEPTTIDVKSSSTTQPSSDQVVVLRVSLHCRGCERKMRKHISRMEGVSSFNIDFAAKKVTVVGNVTPLGVLASISKVKTAQLWTPPAAAQNNSSGIARNSLNQPPQPTAIVS</sequence>
<dbReference type="AlphaFoldDB" id="A0AAV1CS17"/>
<accession>A0AAV1CS17</accession>
<dbReference type="GO" id="GO:0009626">
    <property type="term" value="P:plant-type hypersensitive response"/>
    <property type="evidence" value="ECO:0007669"/>
    <property type="project" value="UniProtKB-KW"/>
</dbReference>
<protein>
    <submittedName>
        <fullName evidence="4">OLC1v1034744C2</fullName>
    </submittedName>
</protein>
<evidence type="ECO:0000259" key="3">
    <source>
        <dbReference type="PROSITE" id="PS50846"/>
    </source>
</evidence>
<comment type="subcellular location">
    <subcellularLocation>
        <location evidence="1">Membrane</location>
        <topology evidence="1">Peripheral membrane protein</topology>
    </subcellularLocation>
</comment>
<feature type="region of interest" description="Disordered" evidence="2">
    <location>
        <begin position="57"/>
        <end position="165"/>
    </location>
</feature>
<dbReference type="CDD" id="cd00371">
    <property type="entry name" value="HMA"/>
    <property type="match status" value="1"/>
</dbReference>
<feature type="region of interest" description="Disordered" evidence="2">
    <location>
        <begin position="224"/>
        <end position="261"/>
    </location>
</feature>
<feature type="compositionally biased region" description="Polar residues" evidence="2">
    <location>
        <begin position="331"/>
        <end position="354"/>
    </location>
</feature>
<dbReference type="PANTHER" id="PTHR46119">
    <property type="entry name" value="OS08G0405700 PROTEIN"/>
    <property type="match status" value="1"/>
</dbReference>
<organism evidence="4 5">
    <name type="scientific">Oldenlandia corymbosa var. corymbosa</name>
    <dbReference type="NCBI Taxonomy" id="529605"/>
    <lineage>
        <taxon>Eukaryota</taxon>
        <taxon>Viridiplantae</taxon>
        <taxon>Streptophyta</taxon>
        <taxon>Embryophyta</taxon>
        <taxon>Tracheophyta</taxon>
        <taxon>Spermatophyta</taxon>
        <taxon>Magnoliopsida</taxon>
        <taxon>eudicotyledons</taxon>
        <taxon>Gunneridae</taxon>
        <taxon>Pentapetalae</taxon>
        <taxon>asterids</taxon>
        <taxon>lamiids</taxon>
        <taxon>Gentianales</taxon>
        <taxon>Rubiaceae</taxon>
        <taxon>Rubioideae</taxon>
        <taxon>Spermacoceae</taxon>
        <taxon>Hedyotis-Oldenlandia complex</taxon>
        <taxon>Oldenlandia</taxon>
    </lineage>
</organism>
<dbReference type="GO" id="GO:0046872">
    <property type="term" value="F:metal ion binding"/>
    <property type="evidence" value="ECO:0007669"/>
    <property type="project" value="InterPro"/>
</dbReference>